<comment type="subcellular location">
    <subcellularLocation>
        <location evidence="6">Cytoplasm</location>
    </subcellularLocation>
</comment>
<reference evidence="9" key="2">
    <citation type="journal article" date="2021" name="PeerJ">
        <title>Extensive microbial diversity within the chicken gut microbiome revealed by metagenomics and culture.</title>
        <authorList>
            <person name="Gilroy R."/>
            <person name="Ravi A."/>
            <person name="Getino M."/>
            <person name="Pursley I."/>
            <person name="Horton D.L."/>
            <person name="Alikhan N.F."/>
            <person name="Baker D."/>
            <person name="Gharbi K."/>
            <person name="Hall N."/>
            <person name="Watson M."/>
            <person name="Adriaenssens E.M."/>
            <person name="Foster-Nyarko E."/>
            <person name="Jarju S."/>
            <person name="Secka A."/>
            <person name="Antonio M."/>
            <person name="Oren A."/>
            <person name="Chaudhuri R.R."/>
            <person name="La Ragione R."/>
            <person name="Hildebrand F."/>
            <person name="Pallen M.J."/>
        </authorList>
    </citation>
    <scope>NUCLEOTIDE SEQUENCE</scope>
    <source>
        <strain evidence="9">2830</strain>
    </source>
</reference>
<dbReference type="InterPro" id="IPR001537">
    <property type="entry name" value="SpoU_MeTrfase"/>
</dbReference>
<evidence type="ECO:0000256" key="5">
    <source>
        <dbReference type="ARBA" id="ARBA00022694"/>
    </source>
</evidence>
<gene>
    <name evidence="9" type="ORF">IAB00_01940</name>
</gene>
<evidence type="ECO:0000256" key="3">
    <source>
        <dbReference type="ARBA" id="ARBA00022679"/>
    </source>
</evidence>
<comment type="catalytic activity">
    <reaction evidence="6">
        <text>cytidine(34) in tRNA + S-adenosyl-L-methionine = 2'-O-methylcytidine(34) in tRNA + S-adenosyl-L-homocysteine + H(+)</text>
        <dbReference type="Rhea" id="RHEA:43084"/>
        <dbReference type="Rhea" id="RHEA-COMP:10331"/>
        <dbReference type="Rhea" id="RHEA-COMP:10332"/>
        <dbReference type="ChEBI" id="CHEBI:15378"/>
        <dbReference type="ChEBI" id="CHEBI:57856"/>
        <dbReference type="ChEBI" id="CHEBI:59789"/>
        <dbReference type="ChEBI" id="CHEBI:74495"/>
        <dbReference type="ChEBI" id="CHEBI:82748"/>
        <dbReference type="EC" id="2.1.1.207"/>
    </reaction>
</comment>
<name>A0A9D1KZ41_9FIRM</name>
<dbReference type="PANTHER" id="PTHR42971">
    <property type="entry name" value="TRNA (CYTIDINE(34)-2'-O)-METHYLTRANSFERASE"/>
    <property type="match status" value="1"/>
</dbReference>
<dbReference type="GO" id="GO:0002130">
    <property type="term" value="P:wobble position ribose methylation"/>
    <property type="evidence" value="ECO:0007669"/>
    <property type="project" value="TreeGrafter"/>
</dbReference>
<comment type="caution">
    <text evidence="9">The sequence shown here is derived from an EMBL/GenBank/DDBJ whole genome shotgun (WGS) entry which is preliminary data.</text>
</comment>
<dbReference type="Proteomes" id="UP000824124">
    <property type="component" value="Unassembled WGS sequence"/>
</dbReference>
<keyword evidence="3 6" id="KW-0808">Transferase</keyword>
<keyword evidence="1 6" id="KW-0963">Cytoplasm</keyword>
<dbReference type="AlphaFoldDB" id="A0A9D1KZ41"/>
<reference evidence="9" key="1">
    <citation type="submission" date="2020-10" db="EMBL/GenBank/DDBJ databases">
        <authorList>
            <person name="Gilroy R."/>
        </authorList>
    </citation>
    <scope>NUCLEOTIDE SEQUENCE</scope>
    <source>
        <strain evidence="9">2830</strain>
    </source>
</reference>
<keyword evidence="5 6" id="KW-0819">tRNA processing</keyword>
<protein>
    <recommendedName>
        <fullName evidence="6">Putative tRNA (cytidine(34)-2'-O)-methyltransferase</fullName>
        <ecNumber evidence="6">2.1.1.207</ecNumber>
    </recommendedName>
    <alternativeName>
        <fullName evidence="6">tRNA (cytidine/uridine-2'-O-)-methyltransferase</fullName>
    </alternativeName>
</protein>
<dbReference type="Pfam" id="PF00588">
    <property type="entry name" value="SpoU_methylase"/>
    <property type="match status" value="1"/>
</dbReference>
<dbReference type="PIRSF" id="PIRSF029256">
    <property type="entry name" value="SpoU_TrmH_prd"/>
    <property type="match status" value="1"/>
</dbReference>
<dbReference type="SUPFAM" id="SSF75217">
    <property type="entry name" value="alpha/beta knot"/>
    <property type="match status" value="1"/>
</dbReference>
<dbReference type="CDD" id="cd18094">
    <property type="entry name" value="SpoU-like_TrmL"/>
    <property type="match status" value="1"/>
</dbReference>
<dbReference type="EC" id="2.1.1.207" evidence="6"/>
<dbReference type="FunFam" id="3.40.1280.10:FF:000002">
    <property type="entry name" value="Peptidylprolyl isomerase"/>
    <property type="match status" value="1"/>
</dbReference>
<comment type="caution">
    <text evidence="6">Lacks conserved residue(s) required for the propagation of feature annotation.</text>
</comment>
<dbReference type="GO" id="GO:0008175">
    <property type="term" value="F:tRNA methyltransferase activity"/>
    <property type="evidence" value="ECO:0007669"/>
    <property type="project" value="UniProtKB-UniRule"/>
</dbReference>
<feature type="binding site" evidence="6 7">
    <location>
        <position position="123"/>
    </location>
    <ligand>
        <name>S-adenosyl-L-methionine</name>
        <dbReference type="ChEBI" id="CHEBI:59789"/>
    </ligand>
</feature>
<evidence type="ECO:0000256" key="7">
    <source>
        <dbReference type="PIRSR" id="PIRSR029256-1"/>
    </source>
</evidence>
<sequence length="176" mass="19885">MHDLEQTDAAHWPHPQERPLTPAVLNVVLYQPEIPANTGNIGRTCAITGAALHLIEPLGFDLFDRRARRSGLDYWDKLALYVYHDWDDFLAKNPGATIFLATTKGSVPHTDMVYPKGAYLVFGRETAGLPDFIHQAYPLRRVRIPMRPEFRSYNLANSVAVIVFEALRQQGFPGLE</sequence>
<feature type="domain" description="tRNA/rRNA methyltransferase SpoU type" evidence="8">
    <location>
        <begin position="25"/>
        <end position="163"/>
    </location>
</feature>
<evidence type="ECO:0000313" key="9">
    <source>
        <dbReference type="EMBL" id="HIU10006.1"/>
    </source>
</evidence>
<dbReference type="GO" id="GO:0008757">
    <property type="term" value="F:S-adenosylmethionine-dependent methyltransferase activity"/>
    <property type="evidence" value="ECO:0007669"/>
    <property type="project" value="UniProtKB-UniRule"/>
</dbReference>
<keyword evidence="4 6" id="KW-0949">S-adenosyl-L-methionine</keyword>
<dbReference type="HAMAP" id="MF_01885">
    <property type="entry name" value="tRNA_methyltr_TrmL"/>
    <property type="match status" value="1"/>
</dbReference>
<dbReference type="InterPro" id="IPR029026">
    <property type="entry name" value="tRNA_m1G_MTases_N"/>
</dbReference>
<evidence type="ECO:0000256" key="1">
    <source>
        <dbReference type="ARBA" id="ARBA00022490"/>
    </source>
</evidence>
<evidence type="ECO:0000256" key="4">
    <source>
        <dbReference type="ARBA" id="ARBA00022691"/>
    </source>
</evidence>
<dbReference type="InterPro" id="IPR016914">
    <property type="entry name" value="TrmL"/>
</dbReference>
<feature type="binding site" evidence="6 7">
    <location>
        <position position="152"/>
    </location>
    <ligand>
        <name>S-adenosyl-L-methionine</name>
        <dbReference type="ChEBI" id="CHEBI:59789"/>
    </ligand>
</feature>
<comment type="catalytic activity">
    <reaction evidence="6">
        <text>5-carboxymethylaminomethyluridine(34) in tRNA(Leu) + S-adenosyl-L-methionine = 5-carboxymethylaminomethyl-2'-O-methyluridine(34) in tRNA(Leu) + S-adenosyl-L-homocysteine + H(+)</text>
        <dbReference type="Rhea" id="RHEA:43088"/>
        <dbReference type="Rhea" id="RHEA-COMP:10333"/>
        <dbReference type="Rhea" id="RHEA-COMP:10334"/>
        <dbReference type="ChEBI" id="CHEBI:15378"/>
        <dbReference type="ChEBI" id="CHEBI:57856"/>
        <dbReference type="ChEBI" id="CHEBI:59789"/>
        <dbReference type="ChEBI" id="CHEBI:74508"/>
        <dbReference type="ChEBI" id="CHEBI:74511"/>
        <dbReference type="EC" id="2.1.1.207"/>
    </reaction>
</comment>
<comment type="function">
    <text evidence="6">Could methylate the ribose at the nucleotide 34 wobble position in tRNA.</text>
</comment>
<comment type="similarity">
    <text evidence="6">Belongs to the class IV-like SAM-binding methyltransferase superfamily. RNA methyltransferase TrmH family. TrmL subfamily.</text>
</comment>
<dbReference type="Gene3D" id="3.40.1280.10">
    <property type="match status" value="1"/>
</dbReference>
<evidence type="ECO:0000259" key="8">
    <source>
        <dbReference type="Pfam" id="PF00588"/>
    </source>
</evidence>
<evidence type="ECO:0000313" key="10">
    <source>
        <dbReference type="Proteomes" id="UP000824124"/>
    </source>
</evidence>
<proteinExistence type="inferred from homology"/>
<evidence type="ECO:0000256" key="6">
    <source>
        <dbReference type="HAMAP-Rule" id="MF_01885"/>
    </source>
</evidence>
<keyword evidence="2 6" id="KW-0489">Methyltransferase</keyword>
<dbReference type="GO" id="GO:0042802">
    <property type="term" value="F:identical protein binding"/>
    <property type="evidence" value="ECO:0007669"/>
    <property type="project" value="UniProtKB-ARBA"/>
</dbReference>
<feature type="binding site" evidence="6 7">
    <location>
        <position position="144"/>
    </location>
    <ligand>
        <name>S-adenosyl-L-methionine</name>
        <dbReference type="ChEBI" id="CHEBI:59789"/>
    </ligand>
</feature>
<organism evidence="9 10">
    <name type="scientific">Candidatus Avidehalobacter gallistercoris</name>
    <dbReference type="NCBI Taxonomy" id="2840694"/>
    <lineage>
        <taxon>Bacteria</taxon>
        <taxon>Bacillati</taxon>
        <taxon>Bacillota</taxon>
        <taxon>Clostridia</taxon>
        <taxon>Eubacteriales</taxon>
        <taxon>Peptococcaceae</taxon>
        <taxon>Peptococcaceae incertae sedis</taxon>
        <taxon>Candidatus Avidehalobacter</taxon>
    </lineage>
</organism>
<dbReference type="InterPro" id="IPR029028">
    <property type="entry name" value="Alpha/beta_knot_MTases"/>
</dbReference>
<dbReference type="GO" id="GO:0005737">
    <property type="term" value="C:cytoplasm"/>
    <property type="evidence" value="ECO:0007669"/>
    <property type="project" value="UniProtKB-SubCell"/>
</dbReference>
<evidence type="ECO:0000256" key="2">
    <source>
        <dbReference type="ARBA" id="ARBA00022603"/>
    </source>
</evidence>
<dbReference type="PANTHER" id="PTHR42971:SF1">
    <property type="entry name" value="TRNA (CYTIDINE(34)-2'-O)-METHYLTRANSFERASE"/>
    <property type="match status" value="1"/>
</dbReference>
<dbReference type="GO" id="GO:0003723">
    <property type="term" value="F:RNA binding"/>
    <property type="evidence" value="ECO:0007669"/>
    <property type="project" value="InterPro"/>
</dbReference>
<dbReference type="EMBL" id="DVMH01000012">
    <property type="protein sequence ID" value="HIU10006.1"/>
    <property type="molecule type" value="Genomic_DNA"/>
</dbReference>
<accession>A0A9D1KZ41</accession>